<accession>A0A8B6D522</accession>
<dbReference type="Gene3D" id="1.25.40.20">
    <property type="entry name" value="Ankyrin repeat-containing domain"/>
    <property type="match status" value="1"/>
</dbReference>
<keyword evidence="6" id="KW-1185">Reference proteome</keyword>
<keyword evidence="1" id="KW-0677">Repeat</keyword>
<feature type="repeat" description="ANK" evidence="3">
    <location>
        <begin position="47"/>
        <end position="81"/>
    </location>
</feature>
<keyword evidence="2 3" id="KW-0040">ANK repeat</keyword>
<comment type="caution">
    <text evidence="5">The sequence shown here is derived from an EMBL/GenBank/DDBJ whole genome shotgun (WGS) entry which is preliminary data.</text>
</comment>
<dbReference type="OrthoDB" id="496981at2759"/>
<sequence>MDLFSLLRNNLPPSKKMINAITSKDVSLIEDILRSGFNVNSRVYEQGGETALHIAVSKANYSKPVIEKLIEYKADPSVTNDFGVTSLHRAATNDDADIAFLLQHDKSSTSINDFWVSFTRDFTHWLQHHTVSPKTLMILLIATPNFAKYPENIRKTMFTTVLNKQTPFYNCLKVMAVIDKTLRNQQIAQIPDDDERKEFLEWLDNFKRKVPTLQHCSRMALRQALDNKWNVIYGTERLYLPKSLKQFVKFNDITSVGLSI</sequence>
<dbReference type="GO" id="GO:0006396">
    <property type="term" value="P:RNA processing"/>
    <property type="evidence" value="ECO:0007669"/>
    <property type="project" value="TreeGrafter"/>
</dbReference>
<dbReference type="SUPFAM" id="SSF158235">
    <property type="entry name" value="SOCS box-like"/>
    <property type="match status" value="1"/>
</dbReference>
<evidence type="ECO:0000313" key="5">
    <source>
        <dbReference type="EMBL" id="VDI13493.1"/>
    </source>
</evidence>
<name>A0A8B6D522_MYTGA</name>
<dbReference type="AlphaFoldDB" id="A0A8B6D522"/>
<reference evidence="5" key="1">
    <citation type="submission" date="2018-11" db="EMBL/GenBank/DDBJ databases">
        <authorList>
            <person name="Alioto T."/>
            <person name="Alioto T."/>
        </authorList>
    </citation>
    <scope>NUCLEOTIDE SEQUENCE</scope>
</reference>
<dbReference type="GO" id="GO:0035556">
    <property type="term" value="P:intracellular signal transduction"/>
    <property type="evidence" value="ECO:0007669"/>
    <property type="project" value="InterPro"/>
</dbReference>
<dbReference type="SMART" id="SM00248">
    <property type="entry name" value="ANK"/>
    <property type="match status" value="2"/>
</dbReference>
<evidence type="ECO:0000259" key="4">
    <source>
        <dbReference type="Pfam" id="PF07525"/>
    </source>
</evidence>
<dbReference type="GO" id="GO:0004540">
    <property type="term" value="F:RNA nuclease activity"/>
    <property type="evidence" value="ECO:0007669"/>
    <property type="project" value="TreeGrafter"/>
</dbReference>
<dbReference type="Gene3D" id="1.10.750.20">
    <property type="entry name" value="SOCS box"/>
    <property type="match status" value="1"/>
</dbReference>
<evidence type="ECO:0000256" key="2">
    <source>
        <dbReference type="ARBA" id="ARBA00023043"/>
    </source>
</evidence>
<evidence type="ECO:0000313" key="6">
    <source>
        <dbReference type="Proteomes" id="UP000596742"/>
    </source>
</evidence>
<protein>
    <recommendedName>
        <fullName evidence="4">SOCS box domain-containing protein</fullName>
    </recommendedName>
</protein>
<gene>
    <name evidence="5" type="ORF">MGAL_10B011871</name>
</gene>
<dbReference type="GO" id="GO:0003723">
    <property type="term" value="F:RNA binding"/>
    <property type="evidence" value="ECO:0007669"/>
    <property type="project" value="TreeGrafter"/>
</dbReference>
<dbReference type="Pfam" id="PF12796">
    <property type="entry name" value="Ank_2"/>
    <property type="match status" value="1"/>
</dbReference>
<dbReference type="InterPro" id="IPR001496">
    <property type="entry name" value="SOCS_box"/>
</dbReference>
<dbReference type="PANTHER" id="PTHR24141">
    <property type="entry name" value="2-5A-DEPENDENT RIBONUCLEASE"/>
    <property type="match status" value="1"/>
</dbReference>
<dbReference type="PROSITE" id="PS50297">
    <property type="entry name" value="ANK_REP_REGION"/>
    <property type="match status" value="1"/>
</dbReference>
<dbReference type="Proteomes" id="UP000596742">
    <property type="component" value="Unassembled WGS sequence"/>
</dbReference>
<evidence type="ECO:0000256" key="3">
    <source>
        <dbReference type="PROSITE-ProRule" id="PRU00023"/>
    </source>
</evidence>
<dbReference type="Pfam" id="PF07525">
    <property type="entry name" value="SOCS_box"/>
    <property type="match status" value="1"/>
</dbReference>
<dbReference type="PANTHER" id="PTHR24141:SF1">
    <property type="entry name" value="2-5A-DEPENDENT RIBONUCLEASE"/>
    <property type="match status" value="1"/>
</dbReference>
<organism evidence="5 6">
    <name type="scientific">Mytilus galloprovincialis</name>
    <name type="common">Mediterranean mussel</name>
    <dbReference type="NCBI Taxonomy" id="29158"/>
    <lineage>
        <taxon>Eukaryota</taxon>
        <taxon>Metazoa</taxon>
        <taxon>Spiralia</taxon>
        <taxon>Lophotrochozoa</taxon>
        <taxon>Mollusca</taxon>
        <taxon>Bivalvia</taxon>
        <taxon>Autobranchia</taxon>
        <taxon>Pteriomorphia</taxon>
        <taxon>Mytilida</taxon>
        <taxon>Mytiloidea</taxon>
        <taxon>Mytilidae</taxon>
        <taxon>Mytilinae</taxon>
        <taxon>Mytilus</taxon>
    </lineage>
</organism>
<dbReference type="SUPFAM" id="SSF48403">
    <property type="entry name" value="Ankyrin repeat"/>
    <property type="match status" value="1"/>
</dbReference>
<dbReference type="PROSITE" id="PS50088">
    <property type="entry name" value="ANK_REPEAT"/>
    <property type="match status" value="1"/>
</dbReference>
<dbReference type="EMBL" id="UYJE01002780">
    <property type="protein sequence ID" value="VDI13493.1"/>
    <property type="molecule type" value="Genomic_DNA"/>
</dbReference>
<dbReference type="InterPro" id="IPR036770">
    <property type="entry name" value="Ankyrin_rpt-contain_sf"/>
</dbReference>
<feature type="domain" description="SOCS box" evidence="4">
    <location>
        <begin position="210"/>
        <end position="249"/>
    </location>
</feature>
<dbReference type="InterPro" id="IPR002110">
    <property type="entry name" value="Ankyrin_rpt"/>
</dbReference>
<proteinExistence type="predicted"/>
<evidence type="ECO:0000256" key="1">
    <source>
        <dbReference type="ARBA" id="ARBA00022737"/>
    </source>
</evidence>
<dbReference type="InterPro" id="IPR036036">
    <property type="entry name" value="SOCS_box-like_dom_sf"/>
</dbReference>